<gene>
    <name evidence="1" type="ORF">ACFQ03_23300</name>
</gene>
<reference evidence="2" key="1">
    <citation type="journal article" date="2019" name="Int. J. Syst. Evol. Microbiol.">
        <title>The Global Catalogue of Microorganisms (GCM) 10K type strain sequencing project: providing services to taxonomists for standard genome sequencing and annotation.</title>
        <authorList>
            <consortium name="The Broad Institute Genomics Platform"/>
            <consortium name="The Broad Institute Genome Sequencing Center for Infectious Disease"/>
            <person name="Wu L."/>
            <person name="Ma J."/>
        </authorList>
    </citation>
    <scope>NUCLEOTIDE SEQUENCE [LARGE SCALE GENOMIC DNA]</scope>
    <source>
        <strain evidence="2">CCUG 57263</strain>
    </source>
</reference>
<comment type="caution">
    <text evidence="1">The sequence shown here is derived from an EMBL/GenBank/DDBJ whole genome shotgun (WGS) entry which is preliminary data.</text>
</comment>
<dbReference type="Proteomes" id="UP001597120">
    <property type="component" value="Unassembled WGS sequence"/>
</dbReference>
<keyword evidence="2" id="KW-1185">Reference proteome</keyword>
<evidence type="ECO:0000313" key="2">
    <source>
        <dbReference type="Proteomes" id="UP001597120"/>
    </source>
</evidence>
<name>A0ABW3DHL1_9BACL</name>
<sequence>MNHMSEILERAHIQCIREYLLRGAAGTDINPKSHKERIDEVHNSAMELIEQKFPNMDEHEEVTKKVYNYAGTCEDVYMEIGLQCGFILAVQLLGNTQTK</sequence>
<dbReference type="EMBL" id="JBHTIU010000098">
    <property type="protein sequence ID" value="MFD0872049.1"/>
    <property type="molecule type" value="Genomic_DNA"/>
</dbReference>
<organism evidence="1 2">
    <name type="scientific">Paenibacillus residui</name>
    <dbReference type="NCBI Taxonomy" id="629724"/>
    <lineage>
        <taxon>Bacteria</taxon>
        <taxon>Bacillati</taxon>
        <taxon>Bacillota</taxon>
        <taxon>Bacilli</taxon>
        <taxon>Bacillales</taxon>
        <taxon>Paenibacillaceae</taxon>
        <taxon>Paenibacillus</taxon>
    </lineage>
</organism>
<accession>A0ABW3DHL1</accession>
<evidence type="ECO:0000313" key="1">
    <source>
        <dbReference type="EMBL" id="MFD0872049.1"/>
    </source>
</evidence>
<dbReference type="RefSeq" id="WP_270619087.1">
    <property type="nucleotide sequence ID" value="NZ_JBHTIU010000098.1"/>
</dbReference>
<protein>
    <submittedName>
        <fullName evidence="1">Uncharacterized protein</fullName>
    </submittedName>
</protein>
<proteinExistence type="predicted"/>